<evidence type="ECO:0000256" key="1">
    <source>
        <dbReference type="SAM" id="MobiDB-lite"/>
    </source>
</evidence>
<organism evidence="3">
    <name type="scientific">Melampsora larici-populina (strain 98AG31 / pathotype 3-4-7)</name>
    <name type="common">Poplar leaf rust fungus</name>
    <dbReference type="NCBI Taxonomy" id="747676"/>
    <lineage>
        <taxon>Eukaryota</taxon>
        <taxon>Fungi</taxon>
        <taxon>Dikarya</taxon>
        <taxon>Basidiomycota</taxon>
        <taxon>Pucciniomycotina</taxon>
        <taxon>Pucciniomycetes</taxon>
        <taxon>Pucciniales</taxon>
        <taxon>Melampsoraceae</taxon>
        <taxon>Melampsora</taxon>
    </lineage>
</organism>
<dbReference type="EMBL" id="GL883092">
    <property type="protein sequence ID" value="EGG11419.1"/>
    <property type="molecule type" value="Genomic_DNA"/>
</dbReference>
<accession>F4R821</accession>
<dbReference type="InParanoid" id="F4R821"/>
<protein>
    <recommendedName>
        <fullName evidence="4">Protein kinase domain-containing protein</fullName>
    </recommendedName>
</protein>
<dbReference type="OrthoDB" id="2518967at2759"/>
<feature type="region of interest" description="Disordered" evidence="1">
    <location>
        <begin position="86"/>
        <end position="122"/>
    </location>
</feature>
<reference evidence="3" key="1">
    <citation type="journal article" date="2011" name="Proc. Natl. Acad. Sci. U.S.A.">
        <title>Obligate biotrophy features unraveled by the genomic analysis of rust fungi.</title>
        <authorList>
            <person name="Duplessis S."/>
            <person name="Cuomo C.A."/>
            <person name="Lin Y.-C."/>
            <person name="Aerts A."/>
            <person name="Tisserant E."/>
            <person name="Veneault-Fourrey C."/>
            <person name="Joly D.L."/>
            <person name="Hacquard S."/>
            <person name="Amselem J."/>
            <person name="Cantarel B.L."/>
            <person name="Chiu R."/>
            <person name="Coutinho P.M."/>
            <person name="Feau N."/>
            <person name="Field M."/>
            <person name="Frey P."/>
            <person name="Gelhaye E."/>
            <person name="Goldberg J."/>
            <person name="Grabherr M.G."/>
            <person name="Kodira C.D."/>
            <person name="Kohler A."/>
            <person name="Kuees U."/>
            <person name="Lindquist E.A."/>
            <person name="Lucas S.M."/>
            <person name="Mago R."/>
            <person name="Mauceli E."/>
            <person name="Morin E."/>
            <person name="Murat C."/>
            <person name="Pangilinan J.L."/>
            <person name="Park R."/>
            <person name="Pearson M."/>
            <person name="Quesneville H."/>
            <person name="Rouhier N."/>
            <person name="Sakthikumar S."/>
            <person name="Salamov A.A."/>
            <person name="Schmutz J."/>
            <person name="Selles B."/>
            <person name="Shapiro H."/>
            <person name="Tanguay P."/>
            <person name="Tuskan G.A."/>
            <person name="Henrissat B."/>
            <person name="Van de Peer Y."/>
            <person name="Rouze P."/>
            <person name="Ellis J.G."/>
            <person name="Dodds P.N."/>
            <person name="Schein J.E."/>
            <person name="Zhong S."/>
            <person name="Hamelin R.C."/>
            <person name="Grigoriev I.V."/>
            <person name="Szabo L.J."/>
            <person name="Martin F."/>
        </authorList>
    </citation>
    <scope>NUCLEOTIDE SEQUENCE [LARGE SCALE GENOMIC DNA]</scope>
    <source>
        <strain evidence="3">98AG31 / pathotype 3-4-7</strain>
    </source>
</reference>
<dbReference type="KEGG" id="mlr:MELLADRAFT_90923"/>
<proteinExistence type="predicted"/>
<evidence type="ECO:0000313" key="2">
    <source>
        <dbReference type="EMBL" id="EGG11419.1"/>
    </source>
</evidence>
<dbReference type="Proteomes" id="UP000001072">
    <property type="component" value="Unassembled WGS sequence"/>
</dbReference>
<dbReference type="VEuPathDB" id="FungiDB:MELLADRAFT_90923"/>
<dbReference type="HOGENOM" id="CLU_987219_0_0_1"/>
<feature type="compositionally biased region" description="Low complexity" evidence="1">
    <location>
        <begin position="98"/>
        <end position="112"/>
    </location>
</feature>
<keyword evidence="3" id="KW-1185">Reference proteome</keyword>
<evidence type="ECO:0008006" key="4">
    <source>
        <dbReference type="Google" id="ProtNLM"/>
    </source>
</evidence>
<gene>
    <name evidence="2" type="ORF">MELLADRAFT_90923</name>
</gene>
<dbReference type="GeneID" id="18935725"/>
<dbReference type="AlphaFoldDB" id="F4R821"/>
<dbReference type="RefSeq" id="XP_007405054.1">
    <property type="nucleotide sequence ID" value="XM_007404992.1"/>
</dbReference>
<sequence length="310" mass="34613">MPPCILHDDEVLGNHLDTTKGEPAFELIFLAERYYSTHPNIVRPLTSVTTAKTKRGKRKASEELTISDQELDDYFSSDSSLGTARYSLSKTTRKKSKSTPSTSTRITSPPLTRTKRATTSKLNQPVRPFKSQTINNSLSSLPPLFTPPPNMRHLNAIDERAQITEVVPPNHTLVAFDFRAPMDIPAFGQNFPMAAPLPSNPTSDGFIDGKRLHMQSNSKGKPEWKAVQYYFKVDESIKIGEGGFRICYKAFRKDATGDVKPMVAKKQMVLPYCKSVLDVHRESGGTYAAVASVIEQFKQKALESRNQFDV</sequence>
<name>F4R821_MELLP</name>
<evidence type="ECO:0000313" key="3">
    <source>
        <dbReference type="Proteomes" id="UP000001072"/>
    </source>
</evidence>